<reference evidence="1 2" key="1">
    <citation type="submission" date="2018-11" db="EMBL/GenBank/DDBJ databases">
        <authorList>
            <consortium name="Pathogen Informatics"/>
        </authorList>
    </citation>
    <scope>NUCLEOTIDE SEQUENCE [LARGE SCALE GENOMIC DNA]</scope>
</reference>
<evidence type="ECO:0000313" key="2">
    <source>
        <dbReference type="Proteomes" id="UP000267096"/>
    </source>
</evidence>
<dbReference type="AlphaFoldDB" id="A0A3P6P2F9"/>
<evidence type="ECO:0000313" key="1">
    <source>
        <dbReference type="EMBL" id="VDK30602.1"/>
    </source>
</evidence>
<sequence length="93" mass="10907">MMCERLSIVLEAEWAQRKILRRCILYSKIKHITICISMENISRCSRAWLARIDPRISICMTIVLLIPQIHSNCHFEIHQCTPLTEPPLKTSLF</sequence>
<dbReference type="EMBL" id="UYRR01020728">
    <property type="protein sequence ID" value="VDK30602.1"/>
    <property type="molecule type" value="Genomic_DNA"/>
</dbReference>
<organism evidence="1 2">
    <name type="scientific">Anisakis simplex</name>
    <name type="common">Herring worm</name>
    <dbReference type="NCBI Taxonomy" id="6269"/>
    <lineage>
        <taxon>Eukaryota</taxon>
        <taxon>Metazoa</taxon>
        <taxon>Ecdysozoa</taxon>
        <taxon>Nematoda</taxon>
        <taxon>Chromadorea</taxon>
        <taxon>Rhabditida</taxon>
        <taxon>Spirurina</taxon>
        <taxon>Ascaridomorpha</taxon>
        <taxon>Ascaridoidea</taxon>
        <taxon>Anisakidae</taxon>
        <taxon>Anisakis</taxon>
        <taxon>Anisakis simplex complex</taxon>
    </lineage>
</organism>
<dbReference type="Proteomes" id="UP000267096">
    <property type="component" value="Unassembled WGS sequence"/>
</dbReference>
<proteinExistence type="predicted"/>
<accession>A0A3P6P2F9</accession>
<name>A0A3P6P2F9_ANISI</name>
<keyword evidence="2" id="KW-1185">Reference proteome</keyword>
<protein>
    <submittedName>
        <fullName evidence="1">Uncharacterized protein</fullName>
    </submittedName>
</protein>
<gene>
    <name evidence="1" type="ORF">ASIM_LOCUS8024</name>
</gene>